<keyword evidence="1" id="KW-0805">Transcription regulation</keyword>
<dbReference type="InterPro" id="IPR050239">
    <property type="entry name" value="Sigma-70_RNA_pol_init_factors"/>
</dbReference>
<dbReference type="InterPro" id="IPR013325">
    <property type="entry name" value="RNA_pol_sigma_r2"/>
</dbReference>
<dbReference type="EMBL" id="NMTQ01000011">
    <property type="protein sequence ID" value="PDX59649.1"/>
    <property type="molecule type" value="Genomic_DNA"/>
</dbReference>
<dbReference type="AlphaFoldDB" id="A0A2A6ZE59"/>
<dbReference type="InterPro" id="IPR036388">
    <property type="entry name" value="WH-like_DNA-bd_sf"/>
</dbReference>
<dbReference type="GO" id="GO:0016987">
    <property type="term" value="F:sigma factor activity"/>
    <property type="evidence" value="ECO:0007669"/>
    <property type="project" value="UniProtKB-KW"/>
</dbReference>
<accession>A0A2A6ZE59</accession>
<dbReference type="InterPro" id="IPR000943">
    <property type="entry name" value="RNA_pol_sigma70"/>
</dbReference>
<organism evidence="6 7">
    <name type="scientific">Faecalibacterium langellae</name>
    <dbReference type="NCBI Taxonomy" id="3435293"/>
    <lineage>
        <taxon>Bacteria</taxon>
        <taxon>Bacillati</taxon>
        <taxon>Bacillota</taxon>
        <taxon>Clostridia</taxon>
        <taxon>Eubacteriales</taxon>
        <taxon>Oscillospiraceae</taxon>
        <taxon>Faecalibacterium</taxon>
    </lineage>
</organism>
<dbReference type="Pfam" id="PF04542">
    <property type="entry name" value="Sigma70_r2"/>
    <property type="match status" value="1"/>
</dbReference>
<protein>
    <submittedName>
        <fullName evidence="6">RNA polymerase subunit sigma-70</fullName>
    </submittedName>
</protein>
<keyword evidence="3" id="KW-0238">DNA-binding</keyword>
<dbReference type="SUPFAM" id="SSF88946">
    <property type="entry name" value="Sigma2 domain of RNA polymerase sigma factors"/>
    <property type="match status" value="1"/>
</dbReference>
<evidence type="ECO:0000313" key="7">
    <source>
        <dbReference type="Proteomes" id="UP000220752"/>
    </source>
</evidence>
<keyword evidence="7" id="KW-1185">Reference proteome</keyword>
<dbReference type="Proteomes" id="UP000220752">
    <property type="component" value="Unassembled WGS sequence"/>
</dbReference>
<evidence type="ECO:0000256" key="1">
    <source>
        <dbReference type="ARBA" id="ARBA00023015"/>
    </source>
</evidence>
<dbReference type="Gene3D" id="1.20.120.1810">
    <property type="match status" value="1"/>
</dbReference>
<dbReference type="InterPro" id="IPR007627">
    <property type="entry name" value="RNA_pol_sigma70_r2"/>
</dbReference>
<sequence length="222" mass="25464">MKQTNERLCALAQKGDAAALDSLIDNNKSFIGKVANDLFRSMNLAQSGLNLDTDDLKQAGNLGLWKAVPKFDAARGMKFLTYAAPAIRNAMMDMVRDAFTAFEQRMVTEDKDGICYQRVSLDDVLPGEEQLRRIEAIADPYAMQPQIIMEEQESRRELYDGLKRLTQREQTYLLYRYGFTDGEEHPLIGTAIYFHLTKGRAKKTEEQAMDNLWLELPWCFFE</sequence>
<dbReference type="InterPro" id="IPR014284">
    <property type="entry name" value="RNA_pol_sigma-70_dom"/>
</dbReference>
<dbReference type="Gene3D" id="1.10.10.10">
    <property type="entry name" value="Winged helix-like DNA-binding domain superfamily/Winged helix DNA-binding domain"/>
    <property type="match status" value="1"/>
</dbReference>
<keyword evidence="4" id="KW-0804">Transcription</keyword>
<dbReference type="SUPFAM" id="SSF88659">
    <property type="entry name" value="Sigma3 and sigma4 domains of RNA polymerase sigma factors"/>
    <property type="match status" value="1"/>
</dbReference>
<dbReference type="NCBIfam" id="TIGR02937">
    <property type="entry name" value="sigma70-ECF"/>
    <property type="match status" value="1"/>
</dbReference>
<feature type="domain" description="RNA polymerase sigma-70 region 2" evidence="5">
    <location>
        <begin position="50"/>
        <end position="97"/>
    </location>
</feature>
<dbReference type="PANTHER" id="PTHR30603">
    <property type="entry name" value="RNA POLYMERASE SIGMA FACTOR RPO"/>
    <property type="match status" value="1"/>
</dbReference>
<evidence type="ECO:0000256" key="2">
    <source>
        <dbReference type="ARBA" id="ARBA00023082"/>
    </source>
</evidence>
<keyword evidence="2" id="KW-0731">Sigma factor</keyword>
<gene>
    <name evidence="6" type="ORF">CGS46_01705</name>
</gene>
<evidence type="ECO:0000313" key="6">
    <source>
        <dbReference type="EMBL" id="PDX59649.1"/>
    </source>
</evidence>
<evidence type="ECO:0000259" key="5">
    <source>
        <dbReference type="Pfam" id="PF04542"/>
    </source>
</evidence>
<reference evidence="6 7" key="1">
    <citation type="journal article" date="2017" name="Front. Microbiol.">
        <title>New Insights into the Diversity of the Genus Faecalibacterium.</title>
        <authorList>
            <person name="Benevides L."/>
            <person name="Burman S."/>
            <person name="Martin R."/>
            <person name="Robert V."/>
            <person name="Thomas M."/>
            <person name="Miquel S."/>
            <person name="Chain F."/>
            <person name="Sokol H."/>
            <person name="Bermudez-Humaran L.G."/>
            <person name="Morrison M."/>
            <person name="Langella P."/>
            <person name="Azevedo V.A."/>
            <person name="Chatel J.M."/>
            <person name="Soares S."/>
        </authorList>
    </citation>
    <scope>NUCLEOTIDE SEQUENCE [LARGE SCALE GENOMIC DNA]</scope>
    <source>
        <strain evidence="7">CNCM I-4540</strain>
    </source>
</reference>
<dbReference type="GO" id="GO:0003677">
    <property type="term" value="F:DNA binding"/>
    <property type="evidence" value="ECO:0007669"/>
    <property type="project" value="UniProtKB-KW"/>
</dbReference>
<evidence type="ECO:0000256" key="4">
    <source>
        <dbReference type="ARBA" id="ARBA00023163"/>
    </source>
</evidence>
<comment type="caution">
    <text evidence="6">The sequence shown here is derived from an EMBL/GenBank/DDBJ whole genome shotgun (WGS) entry which is preliminary data.</text>
</comment>
<dbReference type="InterPro" id="IPR013324">
    <property type="entry name" value="RNA_pol_sigma_r3/r4-like"/>
</dbReference>
<name>A0A2A6ZE59_9FIRM</name>
<dbReference type="PRINTS" id="PR00046">
    <property type="entry name" value="SIGMA70FCT"/>
</dbReference>
<dbReference type="GO" id="GO:0006352">
    <property type="term" value="P:DNA-templated transcription initiation"/>
    <property type="evidence" value="ECO:0007669"/>
    <property type="project" value="InterPro"/>
</dbReference>
<dbReference type="PANTHER" id="PTHR30603:SF47">
    <property type="entry name" value="RNA POLYMERASE SIGMA FACTOR SIGD, CHLOROPLASTIC"/>
    <property type="match status" value="1"/>
</dbReference>
<evidence type="ECO:0000256" key="3">
    <source>
        <dbReference type="ARBA" id="ARBA00023125"/>
    </source>
</evidence>
<proteinExistence type="predicted"/>